<dbReference type="VEuPathDB" id="TriTrypDB:LdBPK_310530.1"/>
<feature type="compositionally biased region" description="Low complexity" evidence="1">
    <location>
        <begin position="45"/>
        <end position="55"/>
    </location>
</feature>
<reference evidence="4 5" key="1">
    <citation type="journal article" date="2018" name="Sci. Rep.">
        <title>A complete Leishmania donovani reference genome identifies novel genetic variations associated with virulence.</title>
        <authorList>
            <person name="Lypaczewski P."/>
            <person name="Hoshizaki J."/>
            <person name="Zhang W.-W."/>
            <person name="McCall L.-I."/>
            <person name="Torcivia-Rodriguez J."/>
            <person name="Simonyan V."/>
            <person name="Kaur A."/>
            <person name="Dewar K."/>
            <person name="Matlashewski G."/>
        </authorList>
    </citation>
    <scope>NUCLEOTIDE SEQUENCE [LARGE SCALE GENOMIC DNA]</scope>
    <source>
        <strain evidence="4 5">LdCL</strain>
    </source>
</reference>
<dbReference type="PANTHER" id="PTHR44094">
    <property type="entry name" value="DNAJ HEAT SHOCK N-TERMINAL DOMAIN-CONTAINING PROTEIN"/>
    <property type="match status" value="1"/>
</dbReference>
<dbReference type="InterPro" id="IPR001623">
    <property type="entry name" value="DnaJ_domain"/>
</dbReference>
<feature type="compositionally biased region" description="Low complexity" evidence="1">
    <location>
        <begin position="250"/>
        <end position="269"/>
    </location>
</feature>
<dbReference type="CDD" id="cd06257">
    <property type="entry name" value="DnaJ"/>
    <property type="match status" value="1"/>
</dbReference>
<feature type="compositionally biased region" description="Low complexity" evidence="1">
    <location>
        <begin position="574"/>
        <end position="592"/>
    </location>
</feature>
<sequence length="603" mass="64232">MFLISWCLANWKLVAAALVAIVFLSRRVTALPQQEAPPVMEQPTAEPAEADGPARGPAPPPPSGRPAPNAPGASPPAIGDSGETPAQGETLDPIFEEITSLFASRNPKHALQGLSDGLRNAATGVGLGLAGVVAGTYGGAKEGGLGGMAKGFGAGVAGFVGLTGYGAYAGVRQIVRGVGNTRSAVSEVSKGEAYWDSNAQAWVRVNLACDFERLPPTDEDLLGEARKAYEKAKKDGTLPTTLPAMTPNDSAEGGEASASSATTGAGAASLPQGTDTGETKHAAAEPVNYYAFLGVESTATSSEIRKAYTRKALEMHPDKNPNDPNATIKFQELNKIYNVLSHEDTRATYDRYGTVDPMNVPEMTGNPMKELLGAAFLEALVGPLHFFLVFEGGVLFTAEMQRELHARRRLRAAKNLISWLDNDISGFESAQLALRDAVSTALGPVFVSYVAEEYHLASRQQLHGSSWKREMDSWYSSWATSASSLWHWTTMGARTARRAFVDKNLGEEDILRVLAVANERDVRQIVLQACRLVLFDMSVTPAQRQQRAMRLEDLSVMAMKEVAREVASRERIGASEATAAAAEKGATTKTPADTSSVTAPPLS</sequence>
<feature type="compositionally biased region" description="Pro residues" evidence="1">
    <location>
        <begin position="56"/>
        <end position="69"/>
    </location>
</feature>
<feature type="signal peptide" evidence="2">
    <location>
        <begin position="1"/>
        <end position="16"/>
    </location>
</feature>
<evidence type="ECO:0000256" key="1">
    <source>
        <dbReference type="SAM" id="MobiDB-lite"/>
    </source>
</evidence>
<dbReference type="InterPro" id="IPR052423">
    <property type="entry name" value="EMIR"/>
</dbReference>
<gene>
    <name evidence="4" type="ORF">LdCL_310010800</name>
</gene>
<dbReference type="Gene3D" id="1.10.287.110">
    <property type="entry name" value="DnaJ domain"/>
    <property type="match status" value="1"/>
</dbReference>
<dbReference type="AlphaFoldDB" id="A0A3S7X455"/>
<feature type="chain" id="PRO_5019244486" evidence="2">
    <location>
        <begin position="17"/>
        <end position="603"/>
    </location>
</feature>
<dbReference type="PROSITE" id="PS50076">
    <property type="entry name" value="DNAJ_2"/>
    <property type="match status" value="1"/>
</dbReference>
<proteinExistence type="predicted"/>
<dbReference type="PANTHER" id="PTHR44094:SF8">
    <property type="entry name" value="DNAJ HEAT SHOCK N-TERMINAL DOMAIN-CONTAINING PROTEIN-RELATED"/>
    <property type="match status" value="1"/>
</dbReference>
<feature type="region of interest" description="Disordered" evidence="1">
    <location>
        <begin position="569"/>
        <end position="603"/>
    </location>
</feature>
<feature type="region of interest" description="Disordered" evidence="1">
    <location>
        <begin position="34"/>
        <end position="88"/>
    </location>
</feature>
<protein>
    <submittedName>
        <fullName evidence="4">DnaJ domain containing protein, putative</fullName>
    </submittedName>
</protein>
<evidence type="ECO:0000313" key="5">
    <source>
        <dbReference type="Proteomes" id="UP000274082"/>
    </source>
</evidence>
<dbReference type="PRINTS" id="PR00625">
    <property type="entry name" value="JDOMAIN"/>
</dbReference>
<feature type="region of interest" description="Disordered" evidence="1">
    <location>
        <begin position="232"/>
        <end position="279"/>
    </location>
</feature>
<evidence type="ECO:0000256" key="2">
    <source>
        <dbReference type="SAM" id="SignalP"/>
    </source>
</evidence>
<dbReference type="SUPFAM" id="SSF46565">
    <property type="entry name" value="Chaperone J-domain"/>
    <property type="match status" value="1"/>
</dbReference>
<dbReference type="Pfam" id="PF00226">
    <property type="entry name" value="DnaJ"/>
    <property type="match status" value="1"/>
</dbReference>
<dbReference type="EMBL" id="CP029530">
    <property type="protein sequence ID" value="AYU81239.1"/>
    <property type="molecule type" value="Genomic_DNA"/>
</dbReference>
<feature type="compositionally biased region" description="Polar residues" evidence="1">
    <location>
        <begin position="593"/>
        <end position="603"/>
    </location>
</feature>
<keyword evidence="2" id="KW-0732">Signal</keyword>
<dbReference type="VEuPathDB" id="TriTrypDB:LdCL_310010800"/>
<dbReference type="OrthoDB" id="445556at2759"/>
<evidence type="ECO:0000259" key="3">
    <source>
        <dbReference type="PROSITE" id="PS50076"/>
    </source>
</evidence>
<keyword evidence="5" id="KW-1185">Reference proteome</keyword>
<dbReference type="Proteomes" id="UP000274082">
    <property type="component" value="Chromosome 31"/>
</dbReference>
<dbReference type="SMART" id="SM00271">
    <property type="entry name" value="DnaJ"/>
    <property type="match status" value="1"/>
</dbReference>
<organism evidence="4 5">
    <name type="scientific">Leishmania donovani</name>
    <dbReference type="NCBI Taxonomy" id="5661"/>
    <lineage>
        <taxon>Eukaryota</taxon>
        <taxon>Discoba</taxon>
        <taxon>Euglenozoa</taxon>
        <taxon>Kinetoplastea</taxon>
        <taxon>Metakinetoplastina</taxon>
        <taxon>Trypanosomatida</taxon>
        <taxon>Trypanosomatidae</taxon>
        <taxon>Leishmaniinae</taxon>
        <taxon>Leishmania</taxon>
    </lineage>
</organism>
<feature type="domain" description="J" evidence="3">
    <location>
        <begin position="288"/>
        <end position="353"/>
    </location>
</feature>
<accession>A0A3S7X455</accession>
<evidence type="ECO:0000313" key="4">
    <source>
        <dbReference type="EMBL" id="AYU81239.1"/>
    </source>
</evidence>
<name>A0A3S7X455_LEIDO</name>
<dbReference type="VEuPathDB" id="TriTrypDB:LDHU3_31.0760"/>
<dbReference type="InterPro" id="IPR036869">
    <property type="entry name" value="J_dom_sf"/>
</dbReference>